<name>A0A235FCA7_9BACL</name>
<accession>A0A235FCA7</accession>
<comment type="caution">
    <text evidence="3">The sequence shown here is derived from an EMBL/GenBank/DDBJ whole genome shotgun (WGS) entry which is preliminary data.</text>
</comment>
<dbReference type="RefSeq" id="WP_094250387.1">
    <property type="nucleotide sequence ID" value="NZ_JBHLXL010000001.1"/>
</dbReference>
<keyword evidence="2" id="KW-0812">Transmembrane</keyword>
<sequence>MMNKDQAGSLRELAEETGSAVPASATTPLPPRREFHQRKRREETMENSKAGEQDEAPERKPFPLFKVILLAFLLLIAATFSYDYWSGRILDPLDKNKNDEPVQVQIEK</sequence>
<evidence type="ECO:0000256" key="2">
    <source>
        <dbReference type="SAM" id="Phobius"/>
    </source>
</evidence>
<evidence type="ECO:0000256" key="1">
    <source>
        <dbReference type="SAM" id="MobiDB-lite"/>
    </source>
</evidence>
<dbReference type="Proteomes" id="UP000215059">
    <property type="component" value="Unassembled WGS sequence"/>
</dbReference>
<keyword evidence="2" id="KW-1133">Transmembrane helix</keyword>
<keyword evidence="2" id="KW-0472">Membrane</keyword>
<gene>
    <name evidence="3" type="ORF">CGZ90_00540</name>
</gene>
<dbReference type="EMBL" id="NOII01000001">
    <property type="protein sequence ID" value="OYD58425.1"/>
    <property type="molecule type" value="Genomic_DNA"/>
</dbReference>
<protein>
    <submittedName>
        <fullName evidence="3">Uncharacterized protein</fullName>
    </submittedName>
</protein>
<feature type="region of interest" description="Disordered" evidence="1">
    <location>
        <begin position="1"/>
        <end position="57"/>
    </location>
</feature>
<feature type="transmembrane region" description="Helical" evidence="2">
    <location>
        <begin position="67"/>
        <end position="85"/>
    </location>
</feature>
<proteinExistence type="predicted"/>
<feature type="compositionally biased region" description="Basic and acidic residues" evidence="1">
    <location>
        <begin position="40"/>
        <end position="57"/>
    </location>
</feature>
<organism evidence="3 4">
    <name type="scientific">Fictibacillus aquaticus</name>
    <dbReference type="NCBI Taxonomy" id="2021314"/>
    <lineage>
        <taxon>Bacteria</taxon>
        <taxon>Bacillati</taxon>
        <taxon>Bacillota</taxon>
        <taxon>Bacilli</taxon>
        <taxon>Bacillales</taxon>
        <taxon>Fictibacillaceae</taxon>
        <taxon>Fictibacillus</taxon>
    </lineage>
</organism>
<reference evidence="3 4" key="1">
    <citation type="submission" date="2017-07" db="EMBL/GenBank/DDBJ databases">
        <title>Fictibacillus sp. nov. GDSW-R2A3 Genome sequencing and assembly.</title>
        <authorList>
            <person name="Mayilraj S."/>
        </authorList>
    </citation>
    <scope>NUCLEOTIDE SEQUENCE [LARGE SCALE GENOMIC DNA]</scope>
    <source>
        <strain evidence="3 4">GDSW-R2A3</strain>
    </source>
</reference>
<evidence type="ECO:0000313" key="4">
    <source>
        <dbReference type="Proteomes" id="UP000215059"/>
    </source>
</evidence>
<dbReference type="AlphaFoldDB" id="A0A235FCA7"/>
<keyword evidence="4" id="KW-1185">Reference proteome</keyword>
<evidence type="ECO:0000313" key="3">
    <source>
        <dbReference type="EMBL" id="OYD58425.1"/>
    </source>
</evidence>